<dbReference type="EMBL" id="LXPS01000039">
    <property type="protein sequence ID" value="OAE37655.1"/>
    <property type="molecule type" value="Genomic_DNA"/>
</dbReference>
<evidence type="ECO:0000256" key="2">
    <source>
        <dbReference type="SAM" id="MobiDB-lite"/>
    </source>
</evidence>
<feature type="coiled-coil region" evidence="1">
    <location>
        <begin position="121"/>
        <end position="148"/>
    </location>
</feature>
<gene>
    <name evidence="3" type="ORF">A7J57_08740</name>
</gene>
<dbReference type="AlphaFoldDB" id="A0A176WW89"/>
<feature type="region of interest" description="Disordered" evidence="2">
    <location>
        <begin position="1"/>
        <end position="27"/>
    </location>
</feature>
<keyword evidence="1" id="KW-0175">Coiled coil</keyword>
<proteinExistence type="predicted"/>
<sequence>MNAIDESGLAISPVEPHPIECERAQPTPTSNAGDVVCTCMGTPSCGDGAFESSLRRKCAVHGKKPAENKPSNPVTDMYVTLKGLYWNHGATGEVPTEEQMRDAANKVSLACKEYREQVARAATAEADLAKAKHDLEAEQRAMEVVVAENSQAREVIAELVAASDSELGIPHVDGYKRYYAALKSARAFMEGKEVCHG</sequence>
<evidence type="ECO:0000313" key="4">
    <source>
        <dbReference type="Proteomes" id="UP000077098"/>
    </source>
</evidence>
<name>A0A176WW89_AGRTU</name>
<dbReference type="Proteomes" id="UP000077098">
    <property type="component" value="Unassembled WGS sequence"/>
</dbReference>
<accession>A0A176WW89</accession>
<evidence type="ECO:0000313" key="3">
    <source>
        <dbReference type="EMBL" id="OAE37655.1"/>
    </source>
</evidence>
<reference evidence="3 4" key="1">
    <citation type="submission" date="2016-05" db="EMBL/GenBank/DDBJ databases">
        <authorList>
            <person name="Lavstsen T."/>
            <person name="Jespersen J.S."/>
        </authorList>
    </citation>
    <scope>NUCLEOTIDE SEQUENCE [LARGE SCALE GENOMIC DNA]</scope>
    <source>
        <strain evidence="3 4">KCJ1736</strain>
    </source>
</reference>
<evidence type="ECO:0000256" key="1">
    <source>
        <dbReference type="SAM" id="Coils"/>
    </source>
</evidence>
<organism evidence="3 4">
    <name type="scientific">Agrobacterium tumefaciens</name>
    <dbReference type="NCBI Taxonomy" id="358"/>
    <lineage>
        <taxon>Bacteria</taxon>
        <taxon>Pseudomonadati</taxon>
        <taxon>Pseudomonadota</taxon>
        <taxon>Alphaproteobacteria</taxon>
        <taxon>Hyphomicrobiales</taxon>
        <taxon>Rhizobiaceae</taxon>
        <taxon>Rhizobium/Agrobacterium group</taxon>
        <taxon>Agrobacterium</taxon>
        <taxon>Agrobacterium tumefaciens complex</taxon>
    </lineage>
</organism>
<protein>
    <submittedName>
        <fullName evidence="3">Uncharacterized protein</fullName>
    </submittedName>
</protein>
<dbReference type="RefSeq" id="WP_063951336.1">
    <property type="nucleotide sequence ID" value="NZ_LXPS01000039.1"/>
</dbReference>
<comment type="caution">
    <text evidence="3">The sequence shown here is derived from an EMBL/GenBank/DDBJ whole genome shotgun (WGS) entry which is preliminary data.</text>
</comment>